<comment type="subunit">
    <text evidence="2">Homodimer.</text>
</comment>
<dbReference type="GO" id="GO:0004414">
    <property type="term" value="F:homoserine O-acetyltransferase activity"/>
    <property type="evidence" value="ECO:0007669"/>
    <property type="project" value="UniProtKB-UniRule"/>
</dbReference>
<sequence length="318" mass="36026">MTDHVKFFTTSTVPADYSNHITEITLAYETYGKLNHTNDNAILIIHGFSSDSHVASHNINDVPGWWEWAVGPDKPLDTNKYYIVCANNFGSCFGSTGPVTPPPSIADIVFCQQKLQEELGIDKWYAVIGGSLGGMAVLEWIALYPENIQRAVCLNAGAKLSFMGQGLTDIQQELIRSVPDKGFNLARRLANLSYVGEEFFTEQQLENPDWRLNDFLEEESAMFVERFNCNSYLSFLQAMRSYDLTLRNSPLAKCLSKPRILLVGCLEDILFPIWIIKETELRLSKFVKTNKVIVNSKFGHDAFLMDELLYGKIIRKFL</sequence>
<feature type="active site" evidence="2 3">
    <location>
        <position position="300"/>
    </location>
</feature>
<comment type="similarity">
    <text evidence="2">Belongs to the AB hydrolase superfamily. MetX family.</text>
</comment>
<keyword evidence="2" id="KW-0486">Methionine biosynthesis</keyword>
<comment type="caution">
    <text evidence="2">Lacks conserved residue(s) required for the propagation of feature annotation.</text>
</comment>
<comment type="pathway">
    <text evidence="2">Amino-acid biosynthesis; L-methionine biosynthesis via de novo pathway; O-acetyl-L-homoserine from L-homoserine: step 1/1.</text>
</comment>
<evidence type="ECO:0000313" key="5">
    <source>
        <dbReference type="EMBL" id="SCM81410.1"/>
    </source>
</evidence>
<dbReference type="InterPro" id="IPR029058">
    <property type="entry name" value="AB_hydrolase_fold"/>
</dbReference>
<evidence type="ECO:0000256" key="2">
    <source>
        <dbReference type="HAMAP-Rule" id="MF_00296"/>
    </source>
</evidence>
<gene>
    <name evidence="2" type="primary">metXA</name>
    <name evidence="5" type="ORF">KL86SPO_31589</name>
</gene>
<keyword evidence="1 2" id="KW-0808">Transferase</keyword>
<proteinExistence type="inferred from homology"/>
<dbReference type="AlphaFoldDB" id="A0A212LVB6"/>
<dbReference type="GO" id="GO:0005737">
    <property type="term" value="C:cytoplasm"/>
    <property type="evidence" value="ECO:0007669"/>
    <property type="project" value="UniProtKB-SubCell"/>
</dbReference>
<feature type="active site" evidence="2 3">
    <location>
        <position position="268"/>
    </location>
</feature>
<dbReference type="InterPro" id="IPR008220">
    <property type="entry name" value="HAT_MetX-like"/>
</dbReference>
<evidence type="ECO:0000256" key="1">
    <source>
        <dbReference type="ARBA" id="ARBA00022679"/>
    </source>
</evidence>
<protein>
    <recommendedName>
        <fullName evidence="2">Homoserine O-acetyltransferase</fullName>
        <shortName evidence="2">HAT</shortName>
        <ecNumber evidence="2">2.3.1.31</ecNumber>
    </recommendedName>
    <alternativeName>
        <fullName evidence="2">Homoserine transacetylase</fullName>
        <shortName evidence="2">HTA</shortName>
    </alternativeName>
</protein>
<feature type="binding site" evidence="2">
    <location>
        <position position="301"/>
    </location>
    <ligand>
        <name>substrate</name>
    </ligand>
</feature>
<comment type="subcellular location">
    <subcellularLocation>
        <location evidence="2">Cytoplasm</location>
    </subcellularLocation>
</comment>
<keyword evidence="2" id="KW-0963">Cytoplasm</keyword>
<dbReference type="GO" id="GO:0009086">
    <property type="term" value="P:methionine biosynthetic process"/>
    <property type="evidence" value="ECO:0007669"/>
    <property type="project" value="UniProtKB-UniRule"/>
</dbReference>
<dbReference type="PIRSF" id="PIRSF000443">
    <property type="entry name" value="Homoser_Ac_trans"/>
    <property type="match status" value="1"/>
</dbReference>
<dbReference type="Gene3D" id="3.40.50.1820">
    <property type="entry name" value="alpha/beta hydrolase"/>
    <property type="match status" value="1"/>
</dbReference>
<dbReference type="InterPro" id="IPR000073">
    <property type="entry name" value="AB_hydrolase_1"/>
</dbReference>
<keyword evidence="2" id="KW-0028">Amino-acid biosynthesis</keyword>
<keyword evidence="2 5" id="KW-0012">Acyltransferase</keyword>
<dbReference type="UniPathway" id="UPA00051">
    <property type="reaction ID" value="UER00074"/>
</dbReference>
<feature type="binding site" evidence="2">
    <location>
        <position position="187"/>
    </location>
    <ligand>
        <name>substrate</name>
    </ligand>
</feature>
<name>A0A212LVB6_9FIRM</name>
<organism evidence="5">
    <name type="scientific">uncultured Sporomusa sp</name>
    <dbReference type="NCBI Taxonomy" id="307249"/>
    <lineage>
        <taxon>Bacteria</taxon>
        <taxon>Bacillati</taxon>
        <taxon>Bacillota</taxon>
        <taxon>Negativicutes</taxon>
        <taxon>Selenomonadales</taxon>
        <taxon>Sporomusaceae</taxon>
        <taxon>Sporomusa</taxon>
        <taxon>environmental samples</taxon>
    </lineage>
</organism>
<dbReference type="PANTHER" id="PTHR32268">
    <property type="entry name" value="HOMOSERINE O-ACETYLTRANSFERASE"/>
    <property type="match status" value="1"/>
</dbReference>
<feature type="active site" description="Nucleophile" evidence="2 3">
    <location>
        <position position="131"/>
    </location>
</feature>
<evidence type="ECO:0000259" key="4">
    <source>
        <dbReference type="Pfam" id="PF00561"/>
    </source>
</evidence>
<comment type="catalytic activity">
    <reaction evidence="2">
        <text>L-homoserine + acetyl-CoA = O-acetyl-L-homoserine + CoA</text>
        <dbReference type="Rhea" id="RHEA:13701"/>
        <dbReference type="ChEBI" id="CHEBI:57287"/>
        <dbReference type="ChEBI" id="CHEBI:57288"/>
        <dbReference type="ChEBI" id="CHEBI:57476"/>
        <dbReference type="ChEBI" id="CHEBI:57716"/>
        <dbReference type="EC" id="2.3.1.31"/>
    </reaction>
</comment>
<accession>A0A212LVB6</accession>
<dbReference type="SUPFAM" id="SSF53474">
    <property type="entry name" value="alpha/beta-Hydrolases"/>
    <property type="match status" value="1"/>
</dbReference>
<dbReference type="PANTHER" id="PTHR32268:SF11">
    <property type="entry name" value="HOMOSERINE O-ACETYLTRANSFERASE"/>
    <property type="match status" value="1"/>
</dbReference>
<dbReference type="HAMAP" id="MF_00296">
    <property type="entry name" value="MetX_acyltransf"/>
    <property type="match status" value="1"/>
</dbReference>
<dbReference type="EC" id="2.3.1.31" evidence="2"/>
<dbReference type="GO" id="GO:0009092">
    <property type="term" value="P:homoserine metabolic process"/>
    <property type="evidence" value="ECO:0007669"/>
    <property type="project" value="TreeGrafter"/>
</dbReference>
<evidence type="ECO:0000256" key="3">
    <source>
        <dbReference type="PIRSR" id="PIRSR000443-1"/>
    </source>
</evidence>
<dbReference type="EMBL" id="FMJE01000003">
    <property type="protein sequence ID" value="SCM81410.1"/>
    <property type="molecule type" value="Genomic_DNA"/>
</dbReference>
<comment type="function">
    <text evidence="2">Transfers an acetyl group from acetyl-CoA to L-homoserine, forming acetyl-L-homoserine.</text>
</comment>
<dbReference type="Pfam" id="PF00561">
    <property type="entry name" value="Abhydrolase_1"/>
    <property type="match status" value="1"/>
</dbReference>
<reference evidence="5" key="1">
    <citation type="submission" date="2016-08" db="EMBL/GenBank/DDBJ databases">
        <authorList>
            <person name="Seilhamer J.J."/>
        </authorList>
    </citation>
    <scope>NUCLEOTIDE SEQUENCE</scope>
    <source>
        <strain evidence="5">86</strain>
    </source>
</reference>
<feature type="domain" description="AB hydrolase-1" evidence="4">
    <location>
        <begin position="40"/>
        <end position="303"/>
    </location>
</feature>